<feature type="non-terminal residue" evidence="2">
    <location>
        <position position="1"/>
    </location>
</feature>
<gene>
    <name evidence="2" type="ORF">MNAB215_5582</name>
</gene>
<dbReference type="Proteomes" id="UP000240424">
    <property type="component" value="Unassembled WGS sequence"/>
</dbReference>
<proteinExistence type="predicted"/>
<name>A0A2U3PHW8_9MYCO</name>
<evidence type="ECO:0000313" key="3">
    <source>
        <dbReference type="Proteomes" id="UP000240424"/>
    </source>
</evidence>
<keyword evidence="3" id="KW-1185">Reference proteome</keyword>
<accession>A0A2U3PHW8</accession>
<evidence type="ECO:0000313" key="2">
    <source>
        <dbReference type="EMBL" id="SPM43356.1"/>
    </source>
</evidence>
<evidence type="ECO:0000256" key="1">
    <source>
        <dbReference type="SAM" id="MobiDB-lite"/>
    </source>
</evidence>
<organism evidence="2 3">
    <name type="scientific">Mycobacterium numidiamassiliense</name>
    <dbReference type="NCBI Taxonomy" id="1841861"/>
    <lineage>
        <taxon>Bacteria</taxon>
        <taxon>Bacillati</taxon>
        <taxon>Actinomycetota</taxon>
        <taxon>Actinomycetes</taxon>
        <taxon>Mycobacteriales</taxon>
        <taxon>Mycobacteriaceae</taxon>
        <taxon>Mycobacterium</taxon>
    </lineage>
</organism>
<protein>
    <submittedName>
        <fullName evidence="2">Mycobacterium numidiamassiliense ORFan</fullName>
    </submittedName>
</protein>
<feature type="compositionally biased region" description="Basic and acidic residues" evidence="1">
    <location>
        <begin position="14"/>
        <end position="34"/>
    </location>
</feature>
<feature type="region of interest" description="Disordered" evidence="1">
    <location>
        <begin position="1"/>
        <end position="49"/>
    </location>
</feature>
<sequence>VMVLGIEGPVGQPADRKTDQQTRNGEPTHARINGDNDGTAYAHRGADND</sequence>
<dbReference type="AlphaFoldDB" id="A0A2U3PHW8"/>
<reference evidence="2 3" key="1">
    <citation type="submission" date="2017-01" db="EMBL/GenBank/DDBJ databases">
        <authorList>
            <consortium name="Urmite Genomes"/>
        </authorList>
    </citation>
    <scope>NUCLEOTIDE SEQUENCE [LARGE SCALE GENOMIC DNA]</scope>
    <source>
        <strain evidence="2 3">AB215</strain>
    </source>
</reference>
<dbReference type="EMBL" id="FUEZ01000004">
    <property type="protein sequence ID" value="SPM43356.1"/>
    <property type="molecule type" value="Genomic_DNA"/>
</dbReference>